<dbReference type="InterPro" id="IPR056741">
    <property type="entry name" value="BLTP1_M"/>
</dbReference>
<evidence type="ECO:0000256" key="1">
    <source>
        <dbReference type="SAM" id="MobiDB-lite"/>
    </source>
</evidence>
<evidence type="ECO:0000313" key="4">
    <source>
        <dbReference type="EMBL" id="CAL8120556.1"/>
    </source>
</evidence>
<feature type="compositionally biased region" description="Low complexity" evidence="1">
    <location>
        <begin position="2092"/>
        <end position="2110"/>
    </location>
</feature>
<feature type="region of interest" description="Disordered" evidence="1">
    <location>
        <begin position="58"/>
        <end position="94"/>
    </location>
</feature>
<sequence>MNVGFSSVSSSVEGWSHVGESEKLVGESGRSTPGTAATNKRLNRSDIIRQVNEWNESNEAAAAVSGSNAEKDEQLRGGGHMGKRHFSSEQSHEESLLLGAHSKFPQHPSLMLLDAHVIFKPLLTSMGLMPHQIMGYSFDHLGSHMSIKAAIDMLRIDIVESEMKGIGRRQPAHNNSSSSSSAQQQQQQGKGSANSSASSPFVLNIAPEVPAFLCEKIGLEGDFQKSADVSRDILNRRSMIYLSRNYWKKQAKSAIIFSVNIDYISQQVNMPLLRLLHQITTMYQNVRETQMELREQRPMMAAKERFQSTSVAGVPCTQIGGDLARSGSGARHKNSSSSDGDATTMMVDAKSGAVLGGGIFNRSSSFRKSSSYQNAGNAPSTATNTMSGTFSSALATRTQSFAQRFKKGSSALHHKLNFDGTIRNSSASQTPTSLRAPAEIIGAANSVPSAPVNASSSNTAIPPASSSVAAPPAPNCWRTIYYLLDLYATRPETKTVINNKPPLLTTASFKGGAKDVLDEAEKGQTSQEQMGATVVYATSSLEKQREHIFESPRISIFGIARIQRTRLLATLSGLKLEAEIMNLQASTSYKKRMRPAAVELSLTGHVGQSMIVLLEGVAPNQQTVVRVSVSKSGALYSSISRRLKERNSALLTVGPVVIDIPQHPVVLHGMMTRSTKQLSNTLQEFRVNRTASRISRGTTFDEVDFAAHLSHQVDTAHAVNQQQQTTATQRKASDSTFFQPLQMQFTIVLQSLSITAALLPSLQAQYKMEQVKSCGITGSKAKFQIRLPTHTLSFTTKLTMTSEANLPSAACISLPQVDVSAEYVQDEHGAIGKVKEEGSGAQGGPSTSNVPTATSDTGGGGGGGGGDDDVVLRKGSYLSAFADIGAFEHCLTTDLLNHLVFVQKVFMKEVNEVVLKMSGGDKPVPLWEDDGSSRSSMRSVLFSLFVRLQSIQITATTPTNTAVRLETGLLEFQMSNRVKTEEDDETDLYDTTTQSQQQQTSSSSHHPQQSAREKKKGHHHHHHHRPTHHPTSQQQQQQQQQPQHVHRGGGMDMNKVFIKAQVDVNLSLGQLIRNMVFEEADSEYQQYAFFKTRIGLRNVADMSTASPTITSEIQDKEVVLITLTRPLIYVQPIAVDKAILVWLNYKSAYEYWNEQRSSLNTEVMHCTTATEQQHHPAHHYHSHHGATASQHRLQPQAQAPAQPSQPQHGVPVLQSSTLFLQLTVDDMGISIPLNPSPHGLRGDSESRGAVVVTLESTSISACSSGSLVSKGRFTGLCFRFSDDMVSMDDWKPNLLDPTVMNFCVVSEGTYEVCSRTTSRKSSTMLEDKEQGHNAKWFLNVQWQMEGVDMHVDVNIGKQLSALGHTLTTLAAFEEDEDDDEEINEPGEADDRDDEYEEGRDDFGNAEDFPDSAGVAEEVGKSGRPSKAARSVSQESVILRRHRSTTTDNLPGFLTDPSVGPRQKRCMLEKEMQERISLIDELNKAGSPQSQIEEERRKLQELENVAFRDFRRDWIKKLRRQSTKAPSIRDKFSWSQSAKTLGNRSKSLAVTTPDSDKQPQWRQYSVDSGSATTPDDEDEFVGVWLDNEHQDNILMMDYNDDPEQGHAIGSQKEGGGVGGAQQQQGHMTPGSSVSHTTKAQEPNVDLELDVKVFINSGKCVLHTKPKGEEDDASQRRKRSERSGSGYDSLLHISSPISSRKARHNLSSTRIKSPFGVPGAVTDVTTFHIPGLDVKIHYDSHTLYDDRDSLPKTDWASGEASVVGNTISTPPFTSTMGTKACTHERSDSGSSAGGSNGGAGGPLFLSSSRRSGTKRASMFAWITLHSVPEETIISPHILDFLEQTLEPIPIPVVSANSNGPTPSNKPPVEGSSSDGRPEDEEDAVTSTYYASFPVDVIVYFHMQPSTFRFSCQPVSRVECMLRLPALDIVFSSKRAEEEYEHTGEQTGAPLSIGKGKLHHYHHHHHPSFSSSSSSASFRNKFRYSPADERSNDKANLSSSSGAAATVLPTSSIIGGLSVTGCLSDFSLYIFHPYGAAKKSDQWSPLSDNERKDSVSMNVEFVKFHLSRSRKVHVTLSGANAASVFMDQGPWGVNSPLNTAPNNNSTTTTSSSSHQAAIRFSSIAKH</sequence>
<feature type="domain" description="Bridge-like lipid transfer protein family member 1 C-terminal" evidence="3">
    <location>
        <begin position="1631"/>
        <end position="2069"/>
    </location>
</feature>
<feature type="domain" description="Bridge-like lipid transfer protein family member 1 C-terminal" evidence="3">
    <location>
        <begin position="1215"/>
        <end position="1551"/>
    </location>
</feature>
<proteinExistence type="predicted"/>
<feature type="compositionally biased region" description="Acidic residues" evidence="1">
    <location>
        <begin position="1372"/>
        <end position="1409"/>
    </location>
</feature>
<feature type="compositionally biased region" description="Low complexity" evidence="1">
    <location>
        <begin position="1029"/>
        <end position="1043"/>
    </location>
</feature>
<feature type="compositionally biased region" description="Polar residues" evidence="1">
    <location>
        <begin position="1628"/>
        <end position="1639"/>
    </location>
</feature>
<dbReference type="InterPro" id="IPR033616">
    <property type="entry name" value="BLTP1"/>
</dbReference>
<evidence type="ECO:0000259" key="3">
    <source>
        <dbReference type="Pfam" id="PF25040"/>
    </source>
</evidence>
<dbReference type="EMBL" id="CAXLJM020000062">
    <property type="protein sequence ID" value="CAL8120556.1"/>
    <property type="molecule type" value="Genomic_DNA"/>
</dbReference>
<feature type="compositionally biased region" description="Gly residues" evidence="1">
    <location>
        <begin position="1789"/>
        <end position="1799"/>
    </location>
</feature>
<dbReference type="PANTHER" id="PTHR31640:SF1">
    <property type="entry name" value="BRIDGE-LIKE LIPID TRANSFER PROTEIN FAMILY MEMBER 1"/>
    <property type="match status" value="1"/>
</dbReference>
<feature type="domain" description="Bridge-like lipid transfer protein family member 1 middle region" evidence="2">
    <location>
        <begin position="85"/>
        <end position="297"/>
    </location>
</feature>
<feature type="domain" description="Bridge-like lipid transfer protein family member 1 middle region" evidence="2">
    <location>
        <begin position="469"/>
        <end position="830"/>
    </location>
</feature>
<gene>
    <name evidence="4" type="ORF">ODALV1_LOCUS19017</name>
</gene>
<feature type="region of interest" description="Disordered" evidence="1">
    <location>
        <begin position="322"/>
        <end position="343"/>
    </location>
</feature>
<dbReference type="PANTHER" id="PTHR31640">
    <property type="entry name" value="TRANSMEMBRANE PROTEIN KIAA1109"/>
    <property type="match status" value="1"/>
</dbReference>
<feature type="compositionally biased region" description="Low complexity" evidence="1">
    <location>
        <begin position="1194"/>
        <end position="1207"/>
    </location>
</feature>
<feature type="compositionally biased region" description="Polar residues" evidence="1">
    <location>
        <begin position="1559"/>
        <end position="1572"/>
    </location>
</feature>
<feature type="region of interest" description="Disordered" evidence="1">
    <location>
        <begin position="1661"/>
        <end position="1702"/>
    </location>
</feature>
<feature type="compositionally biased region" description="Low complexity" evidence="1">
    <location>
        <begin position="989"/>
        <end position="1010"/>
    </location>
</feature>
<protein>
    <recommendedName>
        <fullName evidence="6">Fragile site-associated protein C-terminal domain-containing protein</fullName>
    </recommendedName>
</protein>
<feature type="region of interest" description="Disordered" evidence="1">
    <location>
        <begin position="1170"/>
        <end position="1209"/>
    </location>
</feature>
<feature type="domain" description="Bridge-like lipid transfer protein family member 1 C-terminal" evidence="3">
    <location>
        <begin position="874"/>
        <end position="982"/>
    </location>
</feature>
<feature type="region of interest" description="Disordered" evidence="1">
    <location>
        <begin position="1371"/>
        <end position="1436"/>
    </location>
</feature>
<evidence type="ECO:0000313" key="5">
    <source>
        <dbReference type="Proteomes" id="UP001642540"/>
    </source>
</evidence>
<name>A0ABP1R5E3_9HEXA</name>
<feature type="region of interest" description="Disordered" evidence="1">
    <location>
        <begin position="20"/>
        <end position="41"/>
    </location>
</feature>
<feature type="compositionally biased region" description="Basic residues" evidence="1">
    <location>
        <begin position="1175"/>
        <end position="1184"/>
    </location>
</feature>
<reference evidence="4 5" key="1">
    <citation type="submission" date="2024-08" db="EMBL/GenBank/DDBJ databases">
        <authorList>
            <person name="Cucini C."/>
            <person name="Frati F."/>
        </authorList>
    </citation>
    <scope>NUCLEOTIDE SEQUENCE [LARGE SCALE GENOMIC DNA]</scope>
</reference>
<feature type="compositionally biased region" description="Low complexity" evidence="1">
    <location>
        <begin position="58"/>
        <end position="68"/>
    </location>
</feature>
<feature type="region of interest" description="Disordered" evidence="1">
    <location>
        <begin position="1937"/>
        <end position="1973"/>
    </location>
</feature>
<feature type="compositionally biased region" description="Basic residues" evidence="1">
    <location>
        <begin position="1013"/>
        <end position="1028"/>
    </location>
</feature>
<organism evidence="4 5">
    <name type="scientific">Orchesella dallaii</name>
    <dbReference type="NCBI Taxonomy" id="48710"/>
    <lineage>
        <taxon>Eukaryota</taxon>
        <taxon>Metazoa</taxon>
        <taxon>Ecdysozoa</taxon>
        <taxon>Arthropoda</taxon>
        <taxon>Hexapoda</taxon>
        <taxon>Collembola</taxon>
        <taxon>Entomobryomorpha</taxon>
        <taxon>Entomobryoidea</taxon>
        <taxon>Orchesellidae</taxon>
        <taxon>Orchesellinae</taxon>
        <taxon>Orchesella</taxon>
    </lineage>
</organism>
<feature type="compositionally biased region" description="Polar residues" evidence="1">
    <location>
        <begin position="1764"/>
        <end position="1775"/>
    </location>
</feature>
<accession>A0ABP1R5E3</accession>
<feature type="compositionally biased region" description="Polar residues" evidence="1">
    <location>
        <begin position="844"/>
        <end position="856"/>
    </location>
</feature>
<feature type="region of interest" description="Disordered" evidence="1">
    <location>
        <begin position="1850"/>
        <end position="1881"/>
    </location>
</feature>
<feature type="region of interest" description="Disordered" evidence="1">
    <location>
        <begin position="1601"/>
        <end position="1641"/>
    </location>
</feature>
<evidence type="ECO:0000259" key="2">
    <source>
        <dbReference type="Pfam" id="PF25039"/>
    </source>
</evidence>
<comment type="caution">
    <text evidence="4">The sequence shown here is derived from an EMBL/GenBank/DDBJ whole genome shotgun (WGS) entry which is preliminary data.</text>
</comment>
<feature type="region of interest" description="Disordered" evidence="1">
    <location>
        <begin position="165"/>
        <end position="196"/>
    </location>
</feature>
<keyword evidence="5" id="KW-1185">Reference proteome</keyword>
<dbReference type="Pfam" id="PF25040">
    <property type="entry name" value="BLTP1_C"/>
    <property type="match status" value="4"/>
</dbReference>
<feature type="compositionally biased region" description="Low complexity" evidence="1">
    <location>
        <begin position="174"/>
        <end position="196"/>
    </location>
</feature>
<feature type="region of interest" description="Disordered" evidence="1">
    <location>
        <begin position="834"/>
        <end position="866"/>
    </location>
</feature>
<feature type="compositionally biased region" description="Polar residues" evidence="1">
    <location>
        <begin position="1532"/>
        <end position="1552"/>
    </location>
</feature>
<feature type="compositionally biased region" description="Polar residues" evidence="1">
    <location>
        <begin position="29"/>
        <end position="40"/>
    </location>
</feature>
<dbReference type="Proteomes" id="UP001642540">
    <property type="component" value="Unassembled WGS sequence"/>
</dbReference>
<feature type="compositionally biased region" description="Basic residues" evidence="1">
    <location>
        <begin position="1953"/>
        <end position="1964"/>
    </location>
</feature>
<evidence type="ECO:0008006" key="6">
    <source>
        <dbReference type="Google" id="ProtNLM"/>
    </source>
</evidence>
<dbReference type="InterPro" id="IPR056742">
    <property type="entry name" value="BLTP1_C"/>
</dbReference>
<dbReference type="Pfam" id="PF25039">
    <property type="entry name" value="BLTP1_M"/>
    <property type="match status" value="2"/>
</dbReference>
<feature type="region of interest" description="Disordered" evidence="1">
    <location>
        <begin position="1764"/>
        <end position="1805"/>
    </location>
</feature>
<feature type="region of interest" description="Disordered" evidence="1">
    <location>
        <begin position="976"/>
        <end position="1050"/>
    </location>
</feature>
<feature type="region of interest" description="Disordered" evidence="1">
    <location>
        <begin position="1518"/>
        <end position="1576"/>
    </location>
</feature>
<feature type="domain" description="Bridge-like lipid transfer protein family member 1 C-terminal" evidence="3">
    <location>
        <begin position="1049"/>
        <end position="1169"/>
    </location>
</feature>
<feature type="region of interest" description="Disordered" evidence="1">
    <location>
        <begin position="2092"/>
        <end position="2112"/>
    </location>
</feature>